<dbReference type="AlphaFoldDB" id="A0A1H9MX33"/>
<proteinExistence type="predicted"/>
<dbReference type="Proteomes" id="UP000199647">
    <property type="component" value="Unassembled WGS sequence"/>
</dbReference>
<accession>A0A1H9MX33</accession>
<dbReference type="RefSeq" id="WP_092498578.1">
    <property type="nucleotide sequence ID" value="NZ_FOFG01000014.1"/>
</dbReference>
<protein>
    <submittedName>
        <fullName evidence="1">Uncharacterized protein</fullName>
    </submittedName>
</protein>
<dbReference type="EMBL" id="FOFG01000014">
    <property type="protein sequence ID" value="SER28262.1"/>
    <property type="molecule type" value="Genomic_DNA"/>
</dbReference>
<gene>
    <name evidence="1" type="ORF">SAMN05216548_11490</name>
</gene>
<reference evidence="1 2" key="1">
    <citation type="submission" date="2016-10" db="EMBL/GenBank/DDBJ databases">
        <authorList>
            <person name="de Groot N.N."/>
        </authorList>
    </citation>
    <scope>NUCLEOTIDE SEQUENCE [LARGE SCALE GENOMIC DNA]</scope>
    <source>
        <strain evidence="1 2">A52C2</strain>
    </source>
</reference>
<sequence>MIICRELMELCARKVELAGIGDDVFCVNGKTFELVTTLRVSSTGVQRKRHSIKVARPGAEGRLTLVPPMTVVPKVTHEFGVFHGLQFCNTGDGSVVWKIGIDGHKALAATTREIAEERAQQAAQQAAELKRRNHSNPLWGIF</sequence>
<name>A0A1H9MX33_9HYPH</name>
<keyword evidence="2" id="KW-1185">Reference proteome</keyword>
<evidence type="ECO:0000313" key="2">
    <source>
        <dbReference type="Proteomes" id="UP000199647"/>
    </source>
</evidence>
<organism evidence="1 2">
    <name type="scientific">Faunimonas pinastri</name>
    <dbReference type="NCBI Taxonomy" id="1855383"/>
    <lineage>
        <taxon>Bacteria</taxon>
        <taxon>Pseudomonadati</taxon>
        <taxon>Pseudomonadota</taxon>
        <taxon>Alphaproteobacteria</taxon>
        <taxon>Hyphomicrobiales</taxon>
        <taxon>Afifellaceae</taxon>
        <taxon>Faunimonas</taxon>
    </lineage>
</organism>
<dbReference type="STRING" id="1855383.SAMN05216548_11490"/>
<evidence type="ECO:0000313" key="1">
    <source>
        <dbReference type="EMBL" id="SER28262.1"/>
    </source>
</evidence>